<feature type="signal peptide" evidence="1">
    <location>
        <begin position="1"/>
        <end position="21"/>
    </location>
</feature>
<evidence type="ECO:0000313" key="3">
    <source>
        <dbReference type="Proteomes" id="UP000070501"/>
    </source>
</evidence>
<keyword evidence="1" id="KW-0732">Signal</keyword>
<proteinExistence type="predicted"/>
<dbReference type="InParanoid" id="A0A136IJC0"/>
<gene>
    <name evidence="2" type="ORF">Micbo1qcDRAFT_210254</name>
</gene>
<evidence type="ECO:0000313" key="2">
    <source>
        <dbReference type="EMBL" id="KXJ85075.1"/>
    </source>
</evidence>
<dbReference type="AlphaFoldDB" id="A0A136IJC0"/>
<organism evidence="2 3">
    <name type="scientific">Microdochium bolleyi</name>
    <dbReference type="NCBI Taxonomy" id="196109"/>
    <lineage>
        <taxon>Eukaryota</taxon>
        <taxon>Fungi</taxon>
        <taxon>Dikarya</taxon>
        <taxon>Ascomycota</taxon>
        <taxon>Pezizomycotina</taxon>
        <taxon>Sordariomycetes</taxon>
        <taxon>Xylariomycetidae</taxon>
        <taxon>Xylariales</taxon>
        <taxon>Microdochiaceae</taxon>
        <taxon>Microdochium</taxon>
    </lineage>
</organism>
<accession>A0A136IJC0</accession>
<reference evidence="3" key="1">
    <citation type="submission" date="2016-02" db="EMBL/GenBank/DDBJ databases">
        <title>Draft genome sequence of Microdochium bolleyi, a fungal endophyte of beachgrass.</title>
        <authorList>
            <consortium name="DOE Joint Genome Institute"/>
            <person name="David A.S."/>
            <person name="May G."/>
            <person name="Haridas S."/>
            <person name="Lim J."/>
            <person name="Wang M."/>
            <person name="Labutti K."/>
            <person name="Lipzen A."/>
            <person name="Barry K."/>
            <person name="Grigoriev I.V."/>
        </authorList>
    </citation>
    <scope>NUCLEOTIDE SEQUENCE [LARGE SCALE GENOMIC DNA]</scope>
    <source>
        <strain evidence="3">J235TASD1</strain>
    </source>
</reference>
<keyword evidence="3" id="KW-1185">Reference proteome</keyword>
<name>A0A136IJC0_9PEZI</name>
<feature type="chain" id="PRO_5007292738" evidence="1">
    <location>
        <begin position="22"/>
        <end position="135"/>
    </location>
</feature>
<evidence type="ECO:0000256" key="1">
    <source>
        <dbReference type="SAM" id="SignalP"/>
    </source>
</evidence>
<protein>
    <submittedName>
        <fullName evidence="2">Uncharacterized protein</fullName>
    </submittedName>
</protein>
<sequence>MHFQPTLLLTPVLLLLPAVLAVDIRFYTRADCKGSFSAWNGVSPNSCFATSNGGFSTTRSVGFADLPTNPEDAAGIRLVGYTGTGGCEGGTVAFEQAAGGRAFVCSTAGSYSAAGVYGGGGTAGEGENGGGVIWG</sequence>
<dbReference type="OrthoDB" id="10570007at2759"/>
<dbReference type="Proteomes" id="UP000070501">
    <property type="component" value="Unassembled WGS sequence"/>
</dbReference>
<dbReference type="EMBL" id="KQ964298">
    <property type="protein sequence ID" value="KXJ85075.1"/>
    <property type="molecule type" value="Genomic_DNA"/>
</dbReference>